<organism evidence="2 3">
    <name type="scientific">Polaromonas eurypsychrophila</name>
    <dbReference type="NCBI Taxonomy" id="1614635"/>
    <lineage>
        <taxon>Bacteria</taxon>
        <taxon>Pseudomonadati</taxon>
        <taxon>Pseudomonadota</taxon>
        <taxon>Betaproteobacteria</taxon>
        <taxon>Burkholderiales</taxon>
        <taxon>Comamonadaceae</taxon>
        <taxon>Polaromonas</taxon>
    </lineage>
</organism>
<evidence type="ECO:0000256" key="1">
    <source>
        <dbReference type="SAM" id="MobiDB-lite"/>
    </source>
</evidence>
<evidence type="ECO:0000313" key="3">
    <source>
        <dbReference type="Proteomes" id="UP000620596"/>
    </source>
</evidence>
<reference evidence="2" key="1">
    <citation type="journal article" date="2014" name="Int. J. Syst. Evol. Microbiol.">
        <title>Complete genome sequence of Corynebacterium casei LMG S-19264T (=DSM 44701T), isolated from a smear-ripened cheese.</title>
        <authorList>
            <consortium name="US DOE Joint Genome Institute (JGI-PGF)"/>
            <person name="Walter F."/>
            <person name="Albersmeier A."/>
            <person name="Kalinowski J."/>
            <person name="Ruckert C."/>
        </authorList>
    </citation>
    <scope>NUCLEOTIDE SEQUENCE</scope>
    <source>
        <strain evidence="2">CGMCC 1.15322</strain>
    </source>
</reference>
<accession>A0A916SL00</accession>
<keyword evidence="3" id="KW-1185">Reference proteome</keyword>
<dbReference type="AlphaFoldDB" id="A0A916SL00"/>
<gene>
    <name evidence="2" type="ORF">GCM10011496_28210</name>
</gene>
<sequence>MAPTLRTDVSSLPPGGANFPWGGPAENSMAPTLRTDVSSLPPGGANFPWGGPAENSMAPTLRTDVSSLPPEVALRLRPGKTGSAVLAEKEEVVL</sequence>
<proteinExistence type="predicted"/>
<evidence type="ECO:0000313" key="2">
    <source>
        <dbReference type="EMBL" id="GGB05652.1"/>
    </source>
</evidence>
<comment type="caution">
    <text evidence="2">The sequence shown here is derived from an EMBL/GenBank/DDBJ whole genome shotgun (WGS) entry which is preliminary data.</text>
</comment>
<dbReference type="EMBL" id="BMIG01000011">
    <property type="protein sequence ID" value="GGB05652.1"/>
    <property type="molecule type" value="Genomic_DNA"/>
</dbReference>
<feature type="region of interest" description="Disordered" evidence="1">
    <location>
        <begin position="1"/>
        <end position="63"/>
    </location>
</feature>
<reference evidence="2" key="2">
    <citation type="submission" date="2020-09" db="EMBL/GenBank/DDBJ databases">
        <authorList>
            <person name="Sun Q."/>
            <person name="Zhou Y."/>
        </authorList>
    </citation>
    <scope>NUCLEOTIDE SEQUENCE</scope>
    <source>
        <strain evidence="2">CGMCC 1.15322</strain>
    </source>
</reference>
<protein>
    <submittedName>
        <fullName evidence="2">Uncharacterized protein</fullName>
    </submittedName>
</protein>
<name>A0A916SL00_9BURK</name>
<dbReference type="Proteomes" id="UP000620596">
    <property type="component" value="Unassembled WGS sequence"/>
</dbReference>